<feature type="transmembrane region" description="Helical" evidence="12">
    <location>
        <begin position="28"/>
        <end position="48"/>
    </location>
</feature>
<dbReference type="SMART" id="SM00387">
    <property type="entry name" value="HATPase_c"/>
    <property type="match status" value="1"/>
</dbReference>
<dbReference type="Gene3D" id="6.10.340.10">
    <property type="match status" value="1"/>
</dbReference>
<dbReference type="Gene3D" id="3.30.565.10">
    <property type="entry name" value="Histidine kinase-like ATPase, C-terminal domain"/>
    <property type="match status" value="1"/>
</dbReference>
<dbReference type="PANTHER" id="PTHR45436:SF5">
    <property type="entry name" value="SENSOR HISTIDINE KINASE TRCS"/>
    <property type="match status" value="1"/>
</dbReference>
<dbReference type="EMBL" id="CP029479">
    <property type="protein sequence ID" value="AWM78442.1"/>
    <property type="molecule type" value="Genomic_DNA"/>
</dbReference>
<keyword evidence="7 15" id="KW-0418">Kinase</keyword>
<dbReference type="CDD" id="cd06225">
    <property type="entry name" value="HAMP"/>
    <property type="match status" value="1"/>
</dbReference>
<dbReference type="InterPro" id="IPR003594">
    <property type="entry name" value="HATPase_dom"/>
</dbReference>
<evidence type="ECO:0000256" key="6">
    <source>
        <dbReference type="ARBA" id="ARBA00022692"/>
    </source>
</evidence>
<dbReference type="SUPFAM" id="SSF47384">
    <property type="entry name" value="Homodimeric domain of signal transducing histidine kinase"/>
    <property type="match status" value="1"/>
</dbReference>
<dbReference type="OrthoDB" id="9805942at2"/>
<keyword evidence="10 12" id="KW-0472">Membrane</keyword>
<dbReference type="PRINTS" id="PR00344">
    <property type="entry name" value="BCTRLSENSOR"/>
</dbReference>
<keyword evidence="5" id="KW-0808">Transferase</keyword>
<dbReference type="Pfam" id="PF00512">
    <property type="entry name" value="HisKA"/>
    <property type="match status" value="1"/>
</dbReference>
<dbReference type="EC" id="2.7.13.3" evidence="3"/>
<dbReference type="KEGG" id="phb:HYN04_12195"/>
<evidence type="ECO:0000256" key="2">
    <source>
        <dbReference type="ARBA" id="ARBA00004370"/>
    </source>
</evidence>
<evidence type="ECO:0000256" key="1">
    <source>
        <dbReference type="ARBA" id="ARBA00000085"/>
    </source>
</evidence>
<sequence length="522" mass="55986">MASDTVTASPEPARRRWRGPPSSRLGRLIFALNLLGLTILIVGALVLNELRRGLVEARIDSLTTQGELIATLIDQAATVGEPVPALDAARASEILRLLSNPGVQRARLFDAQGQVLADSDWIADRVEQKPLPPARPRGAKAEAPERPRTSPGREALQAEVARAMEGRRVSGVRRADPSGRVVSVSFPIRHVQAVLGVLTVEAGDVDSIIARQRAALIPFILLSIGVSLLSSALLTSLIALPVRRLARAADRVRLSRVRSISLPDLSRRTDELGDLTRALEAMTDAQSERMGAIERFAADVAHEIRNPLTSLRSAVETLDLVSDPEAKARLGAVIRQDIQRMDRLVTDISNASRLDAELSREPPRPFDLGRLLAEIVQAYSAARREGEPPVLLSGLEGETPVIGREGPAGQVFRNLIDNARSFSPPGGSVRLGLSHDGGWAIVQVDDDGPGIPPENLETVFERFYTSRPKGAAFGGNSGLGLSIARQIVEAQGGTLKAENLSAPSGDRIGARFTVRLPLRPGA</sequence>
<organism evidence="15 16">
    <name type="scientific">Phenylobacterium parvum</name>
    <dbReference type="NCBI Taxonomy" id="2201350"/>
    <lineage>
        <taxon>Bacteria</taxon>
        <taxon>Pseudomonadati</taxon>
        <taxon>Pseudomonadota</taxon>
        <taxon>Alphaproteobacteria</taxon>
        <taxon>Caulobacterales</taxon>
        <taxon>Caulobacteraceae</taxon>
        <taxon>Phenylobacterium</taxon>
    </lineage>
</organism>
<accession>A0A2Z3HT66</accession>
<dbReference type="Proteomes" id="UP000247763">
    <property type="component" value="Chromosome"/>
</dbReference>
<dbReference type="InterPro" id="IPR005467">
    <property type="entry name" value="His_kinase_dom"/>
</dbReference>
<keyword evidence="16" id="KW-1185">Reference proteome</keyword>
<feature type="domain" description="Histidine kinase" evidence="13">
    <location>
        <begin position="299"/>
        <end position="520"/>
    </location>
</feature>
<dbReference type="InterPro" id="IPR036890">
    <property type="entry name" value="HATPase_C_sf"/>
</dbReference>
<dbReference type="SUPFAM" id="SSF55874">
    <property type="entry name" value="ATPase domain of HSP90 chaperone/DNA topoisomerase II/histidine kinase"/>
    <property type="match status" value="1"/>
</dbReference>
<evidence type="ECO:0000256" key="5">
    <source>
        <dbReference type="ARBA" id="ARBA00022679"/>
    </source>
</evidence>
<proteinExistence type="predicted"/>
<evidence type="ECO:0000256" key="10">
    <source>
        <dbReference type="ARBA" id="ARBA00023136"/>
    </source>
</evidence>
<dbReference type="CDD" id="cd00082">
    <property type="entry name" value="HisKA"/>
    <property type="match status" value="1"/>
</dbReference>
<dbReference type="PANTHER" id="PTHR45436">
    <property type="entry name" value="SENSOR HISTIDINE KINASE YKOH"/>
    <property type="match status" value="1"/>
</dbReference>
<evidence type="ECO:0000256" key="9">
    <source>
        <dbReference type="ARBA" id="ARBA00023012"/>
    </source>
</evidence>
<dbReference type="Gene3D" id="1.10.287.130">
    <property type="match status" value="1"/>
</dbReference>
<dbReference type="InterPro" id="IPR004358">
    <property type="entry name" value="Sig_transdc_His_kin-like_C"/>
</dbReference>
<feature type="domain" description="HAMP" evidence="14">
    <location>
        <begin position="236"/>
        <end position="291"/>
    </location>
</feature>
<evidence type="ECO:0000313" key="16">
    <source>
        <dbReference type="Proteomes" id="UP000247763"/>
    </source>
</evidence>
<dbReference type="Pfam" id="PF02518">
    <property type="entry name" value="HATPase_c"/>
    <property type="match status" value="1"/>
</dbReference>
<evidence type="ECO:0000256" key="3">
    <source>
        <dbReference type="ARBA" id="ARBA00012438"/>
    </source>
</evidence>
<comment type="catalytic activity">
    <reaction evidence="1">
        <text>ATP + protein L-histidine = ADP + protein N-phospho-L-histidine.</text>
        <dbReference type="EC" id="2.7.13.3"/>
    </reaction>
</comment>
<name>A0A2Z3HT66_9CAUL</name>
<gene>
    <name evidence="15" type="ORF">HYN04_12195</name>
</gene>
<dbReference type="Pfam" id="PF00672">
    <property type="entry name" value="HAMP"/>
    <property type="match status" value="1"/>
</dbReference>
<evidence type="ECO:0000256" key="4">
    <source>
        <dbReference type="ARBA" id="ARBA00022553"/>
    </source>
</evidence>
<dbReference type="GO" id="GO:0000155">
    <property type="term" value="F:phosphorelay sensor kinase activity"/>
    <property type="evidence" value="ECO:0007669"/>
    <property type="project" value="InterPro"/>
</dbReference>
<feature type="region of interest" description="Disordered" evidence="11">
    <location>
        <begin position="127"/>
        <end position="154"/>
    </location>
</feature>
<evidence type="ECO:0000259" key="13">
    <source>
        <dbReference type="PROSITE" id="PS50109"/>
    </source>
</evidence>
<evidence type="ECO:0000259" key="14">
    <source>
        <dbReference type="PROSITE" id="PS50885"/>
    </source>
</evidence>
<dbReference type="InterPro" id="IPR025919">
    <property type="entry name" value="Stimulus_sens_dom"/>
</dbReference>
<evidence type="ECO:0000256" key="7">
    <source>
        <dbReference type="ARBA" id="ARBA00022777"/>
    </source>
</evidence>
<dbReference type="InterPro" id="IPR050428">
    <property type="entry name" value="TCS_sensor_his_kinase"/>
</dbReference>
<dbReference type="SMART" id="SM00388">
    <property type="entry name" value="HisKA"/>
    <property type="match status" value="1"/>
</dbReference>
<dbReference type="AlphaFoldDB" id="A0A2Z3HT66"/>
<evidence type="ECO:0000256" key="12">
    <source>
        <dbReference type="SAM" id="Phobius"/>
    </source>
</evidence>
<feature type="transmembrane region" description="Helical" evidence="12">
    <location>
        <begin position="216"/>
        <end position="240"/>
    </location>
</feature>
<dbReference type="Pfam" id="PF13756">
    <property type="entry name" value="Stimulus_sens_1"/>
    <property type="match status" value="1"/>
</dbReference>
<dbReference type="PROSITE" id="PS50885">
    <property type="entry name" value="HAMP"/>
    <property type="match status" value="1"/>
</dbReference>
<evidence type="ECO:0000256" key="11">
    <source>
        <dbReference type="SAM" id="MobiDB-lite"/>
    </source>
</evidence>
<feature type="compositionally biased region" description="Basic and acidic residues" evidence="11">
    <location>
        <begin position="139"/>
        <end position="148"/>
    </location>
</feature>
<keyword evidence="9" id="KW-0902">Two-component regulatory system</keyword>
<dbReference type="InterPro" id="IPR036097">
    <property type="entry name" value="HisK_dim/P_sf"/>
</dbReference>
<keyword evidence="6 12" id="KW-0812">Transmembrane</keyword>
<dbReference type="InterPro" id="IPR025908">
    <property type="entry name" value="Sensor_TM1"/>
</dbReference>
<evidence type="ECO:0000313" key="15">
    <source>
        <dbReference type="EMBL" id="AWM78442.1"/>
    </source>
</evidence>
<keyword evidence="8 12" id="KW-1133">Transmembrane helix</keyword>
<evidence type="ECO:0000256" key="8">
    <source>
        <dbReference type="ARBA" id="ARBA00022989"/>
    </source>
</evidence>
<dbReference type="Pfam" id="PF13755">
    <property type="entry name" value="Sensor_TM1"/>
    <property type="match status" value="1"/>
</dbReference>
<dbReference type="InterPro" id="IPR003661">
    <property type="entry name" value="HisK_dim/P_dom"/>
</dbReference>
<dbReference type="PROSITE" id="PS50109">
    <property type="entry name" value="HIS_KIN"/>
    <property type="match status" value="1"/>
</dbReference>
<comment type="subcellular location">
    <subcellularLocation>
        <location evidence="2">Membrane</location>
    </subcellularLocation>
</comment>
<dbReference type="GO" id="GO:0016020">
    <property type="term" value="C:membrane"/>
    <property type="evidence" value="ECO:0007669"/>
    <property type="project" value="UniProtKB-SubCell"/>
</dbReference>
<reference evidence="16" key="1">
    <citation type="submission" date="2018-05" db="EMBL/GenBank/DDBJ databases">
        <title>Genome sequencing of Phenylobacterium sp. HYN0004.</title>
        <authorList>
            <person name="Yi H."/>
            <person name="Baek C."/>
        </authorList>
    </citation>
    <scope>NUCLEOTIDE SEQUENCE [LARGE SCALE GENOMIC DNA]</scope>
    <source>
        <strain evidence="16">HYN0004</strain>
    </source>
</reference>
<keyword evidence="4" id="KW-0597">Phosphoprotein</keyword>
<dbReference type="RefSeq" id="WP_110451008.1">
    <property type="nucleotide sequence ID" value="NZ_CP029479.1"/>
</dbReference>
<protein>
    <recommendedName>
        <fullName evidence="3">histidine kinase</fullName>
        <ecNumber evidence="3">2.7.13.3</ecNumber>
    </recommendedName>
</protein>
<dbReference type="InterPro" id="IPR003660">
    <property type="entry name" value="HAMP_dom"/>
</dbReference>